<proteinExistence type="predicted"/>
<evidence type="ECO:0000313" key="3">
    <source>
        <dbReference type="Proteomes" id="UP001219349"/>
    </source>
</evidence>
<evidence type="ECO:0000313" key="2">
    <source>
        <dbReference type="EMBL" id="WCR08208.1"/>
    </source>
</evidence>
<dbReference type="EMBL" id="CP067136">
    <property type="protein sequence ID" value="WCR08208.1"/>
    <property type="molecule type" value="Genomic_DNA"/>
</dbReference>
<accession>A0ABY7SMR3</accession>
<dbReference type="PROSITE" id="PS51257">
    <property type="entry name" value="PROKAR_LIPOPROTEIN"/>
    <property type="match status" value="1"/>
</dbReference>
<name>A0ABY7SMR3_9RHOB</name>
<dbReference type="Proteomes" id="UP001219349">
    <property type="component" value="Chromosome"/>
</dbReference>
<keyword evidence="1" id="KW-0732">Signal</keyword>
<dbReference type="RefSeq" id="WP_271882907.1">
    <property type="nucleotide sequence ID" value="NZ_CP067136.1"/>
</dbReference>
<reference evidence="2 3" key="1">
    <citation type="submission" date="2021-01" db="EMBL/GenBank/DDBJ databases">
        <title>Biogeographic distribution of Paracoccus.</title>
        <authorList>
            <person name="Hollensteiner J."/>
            <person name="Leineberger J."/>
            <person name="Brinkhoff T."/>
            <person name="Daniel R."/>
        </authorList>
    </citation>
    <scope>NUCLEOTIDE SEQUENCE [LARGE SCALE GENOMIC DNA]</scope>
    <source>
        <strain evidence="2 3">KCTC 22803</strain>
    </source>
</reference>
<keyword evidence="3" id="KW-1185">Reference proteome</keyword>
<sequence length="127" mass="12723">MRFQLFAAFGVAALSLSACVAPVPLATTTTTTTPGVTTPAQPATLDAASRQIARNVINTEMQKRLPGANVAPYTDCVINNATTAELIDIAQASTSGVSGTADSVATIVSRPATTQCIASAARSAGAA</sequence>
<organism evidence="2 3">
    <name type="scientific">Paracoccus fistulariae</name>
    <dbReference type="NCBI Taxonomy" id="658446"/>
    <lineage>
        <taxon>Bacteria</taxon>
        <taxon>Pseudomonadati</taxon>
        <taxon>Pseudomonadota</taxon>
        <taxon>Alphaproteobacteria</taxon>
        <taxon>Rhodobacterales</taxon>
        <taxon>Paracoccaceae</taxon>
        <taxon>Paracoccus</taxon>
    </lineage>
</organism>
<protein>
    <recommendedName>
        <fullName evidence="4">Succinate dehydrogenase</fullName>
    </recommendedName>
</protein>
<feature type="chain" id="PRO_5045976200" description="Succinate dehydrogenase" evidence="1">
    <location>
        <begin position="21"/>
        <end position="127"/>
    </location>
</feature>
<gene>
    <name evidence="2" type="ORF">JHX87_05180</name>
</gene>
<evidence type="ECO:0008006" key="4">
    <source>
        <dbReference type="Google" id="ProtNLM"/>
    </source>
</evidence>
<evidence type="ECO:0000256" key="1">
    <source>
        <dbReference type="SAM" id="SignalP"/>
    </source>
</evidence>
<feature type="signal peptide" evidence="1">
    <location>
        <begin position="1"/>
        <end position="20"/>
    </location>
</feature>